<gene>
    <name evidence="1" type="ORF">F8B77_03625</name>
</gene>
<accession>A0A6N6RWP4</accession>
<dbReference type="AlphaFoldDB" id="A0A6N6RWP4"/>
<evidence type="ECO:0000313" key="2">
    <source>
        <dbReference type="Proteomes" id="UP000434870"/>
    </source>
</evidence>
<organism evidence="1 2">
    <name type="scientific">Aliivibrio finisterrensis</name>
    <dbReference type="NCBI Taxonomy" id="511998"/>
    <lineage>
        <taxon>Bacteria</taxon>
        <taxon>Pseudomonadati</taxon>
        <taxon>Pseudomonadota</taxon>
        <taxon>Gammaproteobacteria</taxon>
        <taxon>Vibrionales</taxon>
        <taxon>Vibrionaceae</taxon>
        <taxon>Aliivibrio</taxon>
    </lineage>
</organism>
<sequence>MNNQTSIYQSTDLNEQLMSGKNEKNAKIVNPKTGKLSFGRVPDNNNDIPSGDIYLKLGLMGRGFKRYGAFGARHIWEKHNVDLCIPKQEMLPQIIADMLVEGTNVLVNFAIKNNKRPVVLNTKLGRVALEPEMKAGKTYYSIVSAYGNKNAPGTVIGTLKSPIE</sequence>
<dbReference type="EMBL" id="WBVP01000003">
    <property type="protein sequence ID" value="KAB2825791.1"/>
    <property type="molecule type" value="Genomic_DNA"/>
</dbReference>
<dbReference type="RefSeq" id="WP_122032608.1">
    <property type="nucleotide sequence ID" value="NZ_WBVP01000003.1"/>
</dbReference>
<reference evidence="1 2" key="1">
    <citation type="submission" date="2019-09" db="EMBL/GenBank/DDBJ databases">
        <title>Genome of Aliivibrio finisterrensis LMG 23869 (type strain).</title>
        <authorList>
            <person name="Bowman J.P."/>
        </authorList>
    </citation>
    <scope>NUCLEOTIDE SEQUENCE [LARGE SCALE GENOMIC DNA]</scope>
    <source>
        <strain evidence="1 2">LMG 23869</strain>
    </source>
</reference>
<name>A0A6N6RWP4_9GAMM</name>
<comment type="caution">
    <text evidence="1">The sequence shown here is derived from an EMBL/GenBank/DDBJ whole genome shotgun (WGS) entry which is preliminary data.</text>
</comment>
<dbReference type="Proteomes" id="UP000434870">
    <property type="component" value="Unassembled WGS sequence"/>
</dbReference>
<proteinExistence type="predicted"/>
<protein>
    <submittedName>
        <fullName evidence="1">Uncharacterized protein</fullName>
    </submittedName>
</protein>
<evidence type="ECO:0000313" key="1">
    <source>
        <dbReference type="EMBL" id="KAB2825791.1"/>
    </source>
</evidence>